<accession>A0A4U5MIU8</accession>
<name>A0A4U5MIU8_STECR</name>
<feature type="region of interest" description="Disordered" evidence="1">
    <location>
        <begin position="1"/>
        <end position="26"/>
    </location>
</feature>
<gene>
    <name evidence="2" type="ORF">L596_021463</name>
</gene>
<evidence type="ECO:0000313" key="2">
    <source>
        <dbReference type="EMBL" id="TKR69284.1"/>
    </source>
</evidence>
<sequence length="413" mass="47038">MAPKRSKHAESVQKSSVSVQDFNENKEMENDETFVSVESPHIPDLKTLCSSLTSIDELNSQAQTKSGLFVVIDKQFFAPGEKIHFYDSVLELMVFDRHIKIIRMVANRNEAHKYQHLDAGLVVQFENCIAQPDNFSKFFGSPYPYQLKITQQATVTINEQLTINWKKFISHHQTSHSLATHIELFNGLLSVLKLSKITFPHPITVKGEHGFIATLSFETSDVPTKKVQLALFNDQIRSLPLLHSDQVYSIEHSHLKVKRPDNAFSDYDLAFSHKLSFTPLSTVTLSYPTMTLSEMISASKLPNIIETEVLLVENVGFDVQHSSTEFHVLHGLVADSSEIDGNLLTVVLDMVYTDFNETWKRGHALKGVFEVVEERHNANSIIRLRTSEQFIQNGSLCIERYLYKPHSYVFRQV</sequence>
<protein>
    <submittedName>
        <fullName evidence="2">Uncharacterized protein</fullName>
    </submittedName>
</protein>
<feature type="compositionally biased region" description="Polar residues" evidence="1">
    <location>
        <begin position="12"/>
        <end position="22"/>
    </location>
</feature>
<reference evidence="2 3" key="2">
    <citation type="journal article" date="2019" name="G3 (Bethesda)">
        <title>Hybrid Assembly of the Genome of the Entomopathogenic Nematode Steinernema carpocapsae Identifies the X-Chromosome.</title>
        <authorList>
            <person name="Serra L."/>
            <person name="Macchietto M."/>
            <person name="Macias-Munoz A."/>
            <person name="McGill C.J."/>
            <person name="Rodriguez I.M."/>
            <person name="Rodriguez B."/>
            <person name="Murad R."/>
            <person name="Mortazavi A."/>
        </authorList>
    </citation>
    <scope>NUCLEOTIDE SEQUENCE [LARGE SCALE GENOMIC DNA]</scope>
    <source>
        <strain evidence="2 3">ALL</strain>
    </source>
</reference>
<evidence type="ECO:0000256" key="1">
    <source>
        <dbReference type="SAM" id="MobiDB-lite"/>
    </source>
</evidence>
<dbReference type="Proteomes" id="UP000298663">
    <property type="component" value="Unassembled WGS sequence"/>
</dbReference>
<evidence type="ECO:0000313" key="3">
    <source>
        <dbReference type="Proteomes" id="UP000298663"/>
    </source>
</evidence>
<reference evidence="2 3" key="1">
    <citation type="journal article" date="2015" name="Genome Biol.">
        <title>Comparative genomics of Steinernema reveals deeply conserved gene regulatory networks.</title>
        <authorList>
            <person name="Dillman A.R."/>
            <person name="Macchietto M."/>
            <person name="Porter C.F."/>
            <person name="Rogers A."/>
            <person name="Williams B."/>
            <person name="Antoshechkin I."/>
            <person name="Lee M.M."/>
            <person name="Goodwin Z."/>
            <person name="Lu X."/>
            <person name="Lewis E.E."/>
            <person name="Goodrich-Blair H."/>
            <person name="Stock S.P."/>
            <person name="Adams B.J."/>
            <person name="Sternberg P.W."/>
            <person name="Mortazavi A."/>
        </authorList>
    </citation>
    <scope>NUCLEOTIDE SEQUENCE [LARGE SCALE GENOMIC DNA]</scope>
    <source>
        <strain evidence="2 3">ALL</strain>
    </source>
</reference>
<organism evidence="2 3">
    <name type="scientific">Steinernema carpocapsae</name>
    <name type="common">Entomopathogenic nematode</name>
    <dbReference type="NCBI Taxonomy" id="34508"/>
    <lineage>
        <taxon>Eukaryota</taxon>
        <taxon>Metazoa</taxon>
        <taxon>Ecdysozoa</taxon>
        <taxon>Nematoda</taxon>
        <taxon>Chromadorea</taxon>
        <taxon>Rhabditida</taxon>
        <taxon>Tylenchina</taxon>
        <taxon>Panagrolaimomorpha</taxon>
        <taxon>Strongyloidoidea</taxon>
        <taxon>Steinernematidae</taxon>
        <taxon>Steinernema</taxon>
    </lineage>
</organism>
<proteinExistence type="predicted"/>
<dbReference type="EMBL" id="AZBU02000007">
    <property type="protein sequence ID" value="TKR69284.1"/>
    <property type="molecule type" value="Genomic_DNA"/>
</dbReference>
<dbReference type="OrthoDB" id="10625197at2759"/>
<keyword evidence="3" id="KW-1185">Reference proteome</keyword>
<dbReference type="AlphaFoldDB" id="A0A4U5MIU8"/>
<comment type="caution">
    <text evidence="2">The sequence shown here is derived from an EMBL/GenBank/DDBJ whole genome shotgun (WGS) entry which is preliminary data.</text>
</comment>